<feature type="compositionally biased region" description="Acidic residues" evidence="9">
    <location>
        <begin position="394"/>
        <end position="409"/>
    </location>
</feature>
<dbReference type="OMA" id="YKFAEAK"/>
<accession>T1J5E2</accession>
<feature type="domain" description="Vps53 N-terminal" evidence="10">
    <location>
        <begin position="43"/>
        <end position="466"/>
    </location>
</feature>
<dbReference type="FunFam" id="1.10.357.110:FF:000006">
    <property type="entry name" value="Vacuolar protein sorting-associated protein 53"/>
    <property type="match status" value="1"/>
</dbReference>
<evidence type="ECO:0000313" key="12">
    <source>
        <dbReference type="EnsemblMetazoa" id="SMAR008842-PA"/>
    </source>
</evidence>
<dbReference type="EnsemblMetazoa" id="SMAR008842-RA">
    <property type="protein sequence ID" value="SMAR008842-PA"/>
    <property type="gene ID" value="SMAR008842"/>
</dbReference>
<dbReference type="STRING" id="126957.T1J5E2"/>
<dbReference type="GO" id="GO:0010008">
    <property type="term" value="C:endosome membrane"/>
    <property type="evidence" value="ECO:0007669"/>
    <property type="project" value="UniProtKB-SubCell"/>
</dbReference>
<reference evidence="12" key="2">
    <citation type="submission" date="2015-02" db="UniProtKB">
        <authorList>
            <consortium name="EnsemblMetazoa"/>
        </authorList>
    </citation>
    <scope>IDENTIFICATION</scope>
</reference>
<sequence length="853" mass="96888">MAAMEDFELFDDDNSQLNISFPEEVQRAIGEVLPRNDPFDRSDFNAVDYINSLFPTEQSLSSIDDVVNSIRLKIKQLDDEIRVVVRGQTNVSQDGQQALKESQEAIQQLFSKIKDIKEKSEKSEQMVKEITRDIKQLDHAKRHLTISITTLNHLHMLVGGVDTLQSLIHQRQYGEIAYLLQGIMIVLDHFNKYLEIPQIRQLADKVHSIRGELAQQITADFEKAFAPSANKNVIGNKQLAEACKVVTTLDPKVKQNLLKWFVNLQLTEYKHLFHENQDIAWLDKIERRYAWLKRHLVGFEANYGSIFPPEWEVSERIAVVFCEITKDGLSLMMSRRVQDIDVNLLLSAIQHTLRFESLLVARFSGVTFSENNQNNQMPKTTLPAPVVESTNPFEEPENESTNPFEEDMKEEEVITEPQTAQNDDKIPAKSPFNGIISRCFEPHLNIYIEFQDRNLADLIEQFVHDFKQQGLPRSDMEGGSVVVPSCADLFLFYKKSMVQCSQLSTARPMLELTATFQKYLKEYAIKLLQNNLPNSLATLTSTSGIIQNFQSFLKEGEVLKFTLEEQYRICCILTTAEYCLETTQQLEDKLKEKIDPNLSAKVNLSAEQDIFHNVITNSIQLLVQDLEAACEPALTAMGKIQWQSVNTVGDQSSYVSAITTHIKQTLPVIRANLAPSRKYFTQFCIKFANSFIPKFINHLFKCKPISTVGAEQLLLDTHSLKTVLLDLPSVGSQITRKAPASYTKIVVKGMTKAEMILKVVMAPHYPSQSFIENYIKLLPESDIVEFQKILEMKGVKKAEQNVLMESFRATPLGAPGLVNLNPLNSPSPEHGSSNIKKLEKLLKRTREGFNPNV</sequence>
<evidence type="ECO:0000259" key="11">
    <source>
        <dbReference type="Pfam" id="PF16854"/>
    </source>
</evidence>
<dbReference type="GO" id="GO:0000938">
    <property type="term" value="C:GARP complex"/>
    <property type="evidence" value="ECO:0007669"/>
    <property type="project" value="InterPro"/>
</dbReference>
<dbReference type="PANTHER" id="PTHR12820:SF0">
    <property type="entry name" value="VACUOLAR PROTEIN SORTING-ASSOCIATED PROTEIN 53 HOMOLOG"/>
    <property type="match status" value="1"/>
</dbReference>
<dbReference type="PANTHER" id="PTHR12820">
    <property type="entry name" value="VACUOLAR SORTING PROTEIN 53"/>
    <property type="match status" value="1"/>
</dbReference>
<protein>
    <recommendedName>
        <fullName evidence="4">Vacuolar protein sorting-associated protein 53 homolog</fullName>
    </recommendedName>
</protein>
<dbReference type="eggNOG" id="KOG2180">
    <property type="taxonomic scope" value="Eukaryota"/>
</dbReference>
<evidence type="ECO:0000256" key="2">
    <source>
        <dbReference type="ARBA" id="ARBA00004481"/>
    </source>
</evidence>
<evidence type="ECO:0000256" key="5">
    <source>
        <dbReference type="ARBA" id="ARBA00022753"/>
    </source>
</evidence>
<feature type="domain" description="Vps53 C-terminal" evidence="11">
    <location>
        <begin position="711"/>
        <end position="795"/>
    </location>
</feature>
<dbReference type="InterPro" id="IPR039766">
    <property type="entry name" value="Vps53"/>
</dbReference>
<dbReference type="Gene3D" id="1.10.357.110">
    <property type="entry name" value="Vacuolar protein sorting-associated protein 53, C-terminus"/>
    <property type="match status" value="1"/>
</dbReference>
<reference evidence="13" key="1">
    <citation type="submission" date="2011-05" db="EMBL/GenBank/DDBJ databases">
        <authorList>
            <person name="Richards S.R."/>
            <person name="Qu J."/>
            <person name="Jiang H."/>
            <person name="Jhangiani S.N."/>
            <person name="Agravi P."/>
            <person name="Goodspeed R."/>
            <person name="Gross S."/>
            <person name="Mandapat C."/>
            <person name="Jackson L."/>
            <person name="Mathew T."/>
            <person name="Pu L."/>
            <person name="Thornton R."/>
            <person name="Saada N."/>
            <person name="Wilczek-Boney K.B."/>
            <person name="Lee S."/>
            <person name="Kovar C."/>
            <person name="Wu Y."/>
            <person name="Scherer S.E."/>
            <person name="Worley K.C."/>
            <person name="Muzny D.M."/>
            <person name="Gibbs R."/>
        </authorList>
    </citation>
    <scope>NUCLEOTIDE SEQUENCE</scope>
    <source>
        <strain evidence="13">Brora</strain>
    </source>
</reference>
<dbReference type="GO" id="GO:0042147">
    <property type="term" value="P:retrograde transport, endosome to Golgi"/>
    <property type="evidence" value="ECO:0007669"/>
    <property type="project" value="InterPro"/>
</dbReference>
<dbReference type="HOGENOM" id="CLU_007339_0_0_1"/>
<evidence type="ECO:0000259" key="10">
    <source>
        <dbReference type="Pfam" id="PF04100"/>
    </source>
</evidence>
<organism evidence="12 13">
    <name type="scientific">Strigamia maritima</name>
    <name type="common">European centipede</name>
    <name type="synonym">Geophilus maritimus</name>
    <dbReference type="NCBI Taxonomy" id="126957"/>
    <lineage>
        <taxon>Eukaryota</taxon>
        <taxon>Metazoa</taxon>
        <taxon>Ecdysozoa</taxon>
        <taxon>Arthropoda</taxon>
        <taxon>Myriapoda</taxon>
        <taxon>Chilopoda</taxon>
        <taxon>Pleurostigmophora</taxon>
        <taxon>Geophilomorpha</taxon>
        <taxon>Linotaeniidae</taxon>
        <taxon>Strigamia</taxon>
    </lineage>
</organism>
<evidence type="ECO:0000256" key="4">
    <source>
        <dbReference type="ARBA" id="ARBA00014103"/>
    </source>
</evidence>
<dbReference type="EMBL" id="JH431859">
    <property type="status" value="NOT_ANNOTATED_CDS"/>
    <property type="molecule type" value="Genomic_DNA"/>
</dbReference>
<keyword evidence="5" id="KW-0967">Endosome</keyword>
<dbReference type="InterPro" id="IPR031745">
    <property type="entry name" value="Vps53_C"/>
</dbReference>
<evidence type="ECO:0000256" key="3">
    <source>
        <dbReference type="ARBA" id="ARBA00008628"/>
    </source>
</evidence>
<evidence type="ECO:0000256" key="1">
    <source>
        <dbReference type="ARBA" id="ARBA00004150"/>
    </source>
</evidence>
<keyword evidence="8" id="KW-0175">Coiled coil</keyword>
<comment type="similarity">
    <text evidence="3">Belongs to the VPS53 family.</text>
</comment>
<dbReference type="AlphaFoldDB" id="T1J5E2"/>
<comment type="subcellular location">
    <subcellularLocation>
        <location evidence="2">Endosome membrane</location>
        <topology evidence="2">Peripheral membrane protein</topology>
    </subcellularLocation>
    <subcellularLocation>
        <location evidence="1">Golgi apparatus</location>
        <location evidence="1">trans-Golgi network membrane</location>
        <topology evidence="1">Peripheral membrane protein</topology>
    </subcellularLocation>
</comment>
<evidence type="ECO:0000256" key="6">
    <source>
        <dbReference type="ARBA" id="ARBA00023034"/>
    </source>
</evidence>
<evidence type="ECO:0000256" key="8">
    <source>
        <dbReference type="SAM" id="Coils"/>
    </source>
</evidence>
<keyword evidence="13" id="KW-1185">Reference proteome</keyword>
<feature type="coiled-coil region" evidence="8">
    <location>
        <begin position="99"/>
        <end position="133"/>
    </location>
</feature>
<dbReference type="PhylomeDB" id="T1J5E2"/>
<keyword evidence="7" id="KW-0472">Membrane</keyword>
<dbReference type="InterPro" id="IPR038260">
    <property type="entry name" value="Vps53_C_sf"/>
</dbReference>
<feature type="region of interest" description="Disordered" evidence="9">
    <location>
        <begin position="390"/>
        <end position="409"/>
    </location>
</feature>
<dbReference type="InterPro" id="IPR007234">
    <property type="entry name" value="Vps53_N"/>
</dbReference>
<name>T1J5E2_STRMM</name>
<dbReference type="Proteomes" id="UP000014500">
    <property type="component" value="Unassembled WGS sequence"/>
</dbReference>
<dbReference type="GO" id="GO:0005829">
    <property type="term" value="C:cytosol"/>
    <property type="evidence" value="ECO:0007669"/>
    <property type="project" value="GOC"/>
</dbReference>
<dbReference type="Pfam" id="PF16854">
    <property type="entry name" value="VPS53_C"/>
    <property type="match status" value="1"/>
</dbReference>
<proteinExistence type="inferred from homology"/>
<evidence type="ECO:0000256" key="9">
    <source>
        <dbReference type="SAM" id="MobiDB-lite"/>
    </source>
</evidence>
<dbReference type="Pfam" id="PF04100">
    <property type="entry name" value="Vps53_N"/>
    <property type="match status" value="1"/>
</dbReference>
<evidence type="ECO:0000256" key="7">
    <source>
        <dbReference type="ARBA" id="ARBA00023136"/>
    </source>
</evidence>
<evidence type="ECO:0000313" key="13">
    <source>
        <dbReference type="Proteomes" id="UP000014500"/>
    </source>
</evidence>
<keyword evidence="6" id="KW-0333">Golgi apparatus</keyword>